<keyword evidence="3" id="KW-0949">S-adenosyl-L-methionine</keyword>
<sequence>MKKGQSHIVFLSKFFQRPRTIGAVAPSSRHLARQIVGLAGVSDSSRILEFGPGTGSFTREILRQKREEAKVLAVEMDSRLVVHLRKQFPDAVIAAGSAANACRIMEANGFGAADCIVSGLPWAAFDDELQESILNEAREVLKEDGVFTTFAYASMLFLPAAKRFRGRLERAFGSVEVSPVVWRNLPPAVVYRCTK</sequence>
<dbReference type="InterPro" id="IPR041698">
    <property type="entry name" value="Methyltransf_25"/>
</dbReference>
<keyword evidence="1 6" id="KW-0489">Methyltransferase</keyword>
<dbReference type="Pfam" id="PF13649">
    <property type="entry name" value="Methyltransf_25"/>
    <property type="match status" value="1"/>
</dbReference>
<evidence type="ECO:0000256" key="2">
    <source>
        <dbReference type="ARBA" id="ARBA00022679"/>
    </source>
</evidence>
<feature type="domain" description="Methyltransferase" evidence="5">
    <location>
        <begin position="47"/>
        <end position="145"/>
    </location>
</feature>
<name>A0A1U9NQT5_9BACT</name>
<gene>
    <name evidence="6" type="ORF">STSP2_03076</name>
</gene>
<evidence type="ECO:0000313" key="6">
    <source>
        <dbReference type="EMBL" id="AQT69876.1"/>
    </source>
</evidence>
<dbReference type="GO" id="GO:0003723">
    <property type="term" value="F:RNA binding"/>
    <property type="evidence" value="ECO:0007669"/>
    <property type="project" value="UniProtKB-KW"/>
</dbReference>
<dbReference type="InterPro" id="IPR020596">
    <property type="entry name" value="rRNA_Ade_Mease_Trfase_CS"/>
</dbReference>
<keyword evidence="7" id="KW-1185">Reference proteome</keyword>
<accession>A0A1U9NQT5</accession>
<dbReference type="PANTHER" id="PTHR11727:SF7">
    <property type="entry name" value="DIMETHYLADENOSINE TRANSFERASE-RELATED"/>
    <property type="match status" value="1"/>
</dbReference>
<dbReference type="PROSITE" id="PS01131">
    <property type="entry name" value="RRNA_A_DIMETH"/>
    <property type="match status" value="1"/>
</dbReference>
<dbReference type="EMBL" id="CP019791">
    <property type="protein sequence ID" value="AQT69876.1"/>
    <property type="molecule type" value="Genomic_DNA"/>
</dbReference>
<dbReference type="SUPFAM" id="SSF53335">
    <property type="entry name" value="S-adenosyl-L-methionine-dependent methyltransferases"/>
    <property type="match status" value="1"/>
</dbReference>
<evidence type="ECO:0000313" key="7">
    <source>
        <dbReference type="Proteomes" id="UP000189674"/>
    </source>
</evidence>
<dbReference type="GO" id="GO:0000179">
    <property type="term" value="F:rRNA (adenine-N6,N6-)-dimethyltransferase activity"/>
    <property type="evidence" value="ECO:0007669"/>
    <property type="project" value="InterPro"/>
</dbReference>
<evidence type="ECO:0000256" key="1">
    <source>
        <dbReference type="ARBA" id="ARBA00022603"/>
    </source>
</evidence>
<proteinExistence type="predicted"/>
<dbReference type="PANTHER" id="PTHR11727">
    <property type="entry name" value="DIMETHYLADENOSINE TRANSFERASE"/>
    <property type="match status" value="1"/>
</dbReference>
<evidence type="ECO:0000256" key="4">
    <source>
        <dbReference type="ARBA" id="ARBA00022884"/>
    </source>
</evidence>
<dbReference type="RefSeq" id="WP_146663519.1">
    <property type="nucleotide sequence ID" value="NZ_CP019791.1"/>
</dbReference>
<keyword evidence="2 6" id="KW-0808">Transferase</keyword>
<dbReference type="AlphaFoldDB" id="A0A1U9NQT5"/>
<dbReference type="InterPro" id="IPR029063">
    <property type="entry name" value="SAM-dependent_MTases_sf"/>
</dbReference>
<dbReference type="STRING" id="1936003.STSP2_03076"/>
<keyword evidence="4" id="KW-0694">RNA-binding</keyword>
<dbReference type="CDD" id="cd02440">
    <property type="entry name" value="AdoMet_MTases"/>
    <property type="match status" value="1"/>
</dbReference>
<dbReference type="InterPro" id="IPR001737">
    <property type="entry name" value="KsgA/Erm"/>
</dbReference>
<dbReference type="Proteomes" id="UP000189674">
    <property type="component" value="Chromosome"/>
</dbReference>
<protein>
    <submittedName>
        <fullName evidence="6">16S ribosomal RNA methyltransferase KsgA/Dim1 family protein</fullName>
    </submittedName>
</protein>
<dbReference type="OrthoDB" id="9805585at2"/>
<evidence type="ECO:0000256" key="3">
    <source>
        <dbReference type="ARBA" id="ARBA00022691"/>
    </source>
</evidence>
<dbReference type="KEGG" id="alus:STSP2_03076"/>
<organism evidence="6 7">
    <name type="scientific">Anaerohalosphaera lusitana</name>
    <dbReference type="NCBI Taxonomy" id="1936003"/>
    <lineage>
        <taxon>Bacteria</taxon>
        <taxon>Pseudomonadati</taxon>
        <taxon>Planctomycetota</taxon>
        <taxon>Phycisphaerae</taxon>
        <taxon>Sedimentisphaerales</taxon>
        <taxon>Anaerohalosphaeraceae</taxon>
        <taxon>Anaerohalosphaera</taxon>
    </lineage>
</organism>
<evidence type="ECO:0000259" key="5">
    <source>
        <dbReference type="Pfam" id="PF13649"/>
    </source>
</evidence>
<dbReference type="Gene3D" id="3.40.50.150">
    <property type="entry name" value="Vaccinia Virus protein VP39"/>
    <property type="match status" value="1"/>
</dbReference>
<reference evidence="7" key="1">
    <citation type="submission" date="2017-02" db="EMBL/GenBank/DDBJ databases">
        <title>Comparative genomics and description of representatives of a novel lineage of planctomycetes thriving in anoxic sediments.</title>
        <authorList>
            <person name="Spring S."/>
            <person name="Bunk B."/>
            <person name="Sproer C."/>
        </authorList>
    </citation>
    <scope>NUCLEOTIDE SEQUENCE [LARGE SCALE GENOMIC DNA]</scope>
    <source>
        <strain evidence="7">ST-NAGAB-D1</strain>
    </source>
</reference>